<dbReference type="GO" id="GO:0006508">
    <property type="term" value="P:proteolysis"/>
    <property type="evidence" value="ECO:0007669"/>
    <property type="project" value="UniProtKB-KW"/>
</dbReference>
<dbReference type="Gene3D" id="3.90.70.10">
    <property type="entry name" value="Cysteine proteinases"/>
    <property type="match status" value="1"/>
</dbReference>
<dbReference type="SUPFAM" id="SSF54001">
    <property type="entry name" value="Cysteine proteinases"/>
    <property type="match status" value="1"/>
</dbReference>
<evidence type="ECO:0000256" key="4">
    <source>
        <dbReference type="ARBA" id="ARBA00022807"/>
    </source>
</evidence>
<sequence length="370" mass="41034">MRSSQLYCILLITFVSFASQIHGRSWRTLETAASNSLKSVVDVFPEAIEKLQEIWVHFKNEFKREYRGALDELKHFYIFSENYVRAIEHNLKFMRNETSYRLGINKFSDRTAEEMRQLRGYKHSMRCLLKPSHKGSSYIAPNFIGPIPDQIDWRSKGAVTPVKDQGQCGSCWAFSTTGSVEGQHFRKTGKLISLSEQQLVDCSSSYGNMGCNGGLMDQAFQYLKEKGGDDTEESYPYVSGTTGEAGDTCLYNPTMVGSKVTGWVDLPSGDEETLKKAIADMGPVSIAIDAALPSFSAYHSGVYDDPHCAGGQGSLDHGVLVVGYGTEGGKDYWLVKNSWGPSWGENGYIKIRRNHKNVCGVATAASYPLV</sequence>
<dbReference type="Proteomes" id="UP001626550">
    <property type="component" value="Unassembled WGS sequence"/>
</dbReference>
<keyword evidence="4" id="KW-0788">Thiol protease</keyword>
<dbReference type="Pfam" id="PF00112">
    <property type="entry name" value="Peptidase_C1"/>
    <property type="match status" value="1"/>
</dbReference>
<dbReference type="InterPro" id="IPR000169">
    <property type="entry name" value="Pept_cys_AS"/>
</dbReference>
<dbReference type="PROSITE" id="PS00139">
    <property type="entry name" value="THIOL_PROTEASE_CYS"/>
    <property type="match status" value="1"/>
</dbReference>
<feature type="chain" id="PRO_5044870486" evidence="7">
    <location>
        <begin position="24"/>
        <end position="370"/>
    </location>
</feature>
<keyword evidence="2" id="KW-0645">Protease</keyword>
<dbReference type="CDD" id="cd02248">
    <property type="entry name" value="Peptidase_C1A"/>
    <property type="match status" value="1"/>
</dbReference>
<comment type="caution">
    <text evidence="10">The sequence shown here is derived from an EMBL/GenBank/DDBJ whole genome shotgun (WGS) entry which is preliminary data.</text>
</comment>
<evidence type="ECO:0000256" key="6">
    <source>
        <dbReference type="ARBA" id="ARBA00023157"/>
    </source>
</evidence>
<protein>
    <submittedName>
        <fullName evidence="10">Cathepsin L2</fullName>
    </submittedName>
</protein>
<dbReference type="FunFam" id="3.90.70.10:FF:000006">
    <property type="entry name" value="Cathepsin S"/>
    <property type="match status" value="1"/>
</dbReference>
<comment type="similarity">
    <text evidence="1">Belongs to the peptidase C1 family.</text>
</comment>
<dbReference type="InterPro" id="IPR013201">
    <property type="entry name" value="Prot_inhib_I29"/>
</dbReference>
<dbReference type="PANTHER" id="PTHR12411">
    <property type="entry name" value="CYSTEINE PROTEASE FAMILY C1-RELATED"/>
    <property type="match status" value="1"/>
</dbReference>
<evidence type="ECO:0000256" key="2">
    <source>
        <dbReference type="ARBA" id="ARBA00022670"/>
    </source>
</evidence>
<gene>
    <name evidence="10" type="primary">CTSL2_1</name>
    <name evidence="10" type="ORF">Ciccas_000149</name>
</gene>
<dbReference type="InterPro" id="IPR038765">
    <property type="entry name" value="Papain-like_cys_pep_sf"/>
</dbReference>
<dbReference type="InterPro" id="IPR013128">
    <property type="entry name" value="Peptidase_C1A"/>
</dbReference>
<dbReference type="PROSITE" id="PS00639">
    <property type="entry name" value="THIOL_PROTEASE_HIS"/>
    <property type="match status" value="1"/>
</dbReference>
<evidence type="ECO:0000313" key="11">
    <source>
        <dbReference type="Proteomes" id="UP001626550"/>
    </source>
</evidence>
<dbReference type="AlphaFoldDB" id="A0ABD2QNS9"/>
<feature type="domain" description="Peptidase C1A papain C-terminal" evidence="8">
    <location>
        <begin position="147"/>
        <end position="369"/>
    </location>
</feature>
<evidence type="ECO:0000259" key="9">
    <source>
        <dbReference type="SMART" id="SM00848"/>
    </source>
</evidence>
<evidence type="ECO:0000259" key="8">
    <source>
        <dbReference type="SMART" id="SM00645"/>
    </source>
</evidence>
<evidence type="ECO:0000256" key="5">
    <source>
        <dbReference type="ARBA" id="ARBA00023145"/>
    </source>
</evidence>
<feature type="domain" description="Cathepsin propeptide inhibitor" evidence="9">
    <location>
        <begin position="55"/>
        <end position="115"/>
    </location>
</feature>
<dbReference type="InterPro" id="IPR025660">
    <property type="entry name" value="Pept_his_AS"/>
</dbReference>
<dbReference type="SMART" id="SM00645">
    <property type="entry name" value="Pept_C1"/>
    <property type="match status" value="1"/>
</dbReference>
<keyword evidence="7" id="KW-0732">Signal</keyword>
<evidence type="ECO:0000313" key="10">
    <source>
        <dbReference type="EMBL" id="KAL3321154.1"/>
    </source>
</evidence>
<reference evidence="10 11" key="1">
    <citation type="submission" date="2024-11" db="EMBL/GenBank/DDBJ databases">
        <title>Adaptive evolution of stress response genes in parasites aligns with host niche diversity.</title>
        <authorList>
            <person name="Hahn C."/>
            <person name="Resl P."/>
        </authorList>
    </citation>
    <scope>NUCLEOTIDE SEQUENCE [LARGE SCALE GENOMIC DNA]</scope>
    <source>
        <strain evidence="10">EGGRZ-B1_66</strain>
        <tissue evidence="10">Body</tissue>
    </source>
</reference>
<evidence type="ECO:0000256" key="1">
    <source>
        <dbReference type="ARBA" id="ARBA00008455"/>
    </source>
</evidence>
<dbReference type="SMART" id="SM00848">
    <property type="entry name" value="Inhibitor_I29"/>
    <property type="match status" value="1"/>
</dbReference>
<dbReference type="InterPro" id="IPR025661">
    <property type="entry name" value="Pept_asp_AS"/>
</dbReference>
<dbReference type="PRINTS" id="PR00705">
    <property type="entry name" value="PAPAIN"/>
</dbReference>
<keyword evidence="5" id="KW-0865">Zymogen</keyword>
<keyword evidence="11" id="KW-1185">Reference proteome</keyword>
<evidence type="ECO:0000256" key="3">
    <source>
        <dbReference type="ARBA" id="ARBA00022801"/>
    </source>
</evidence>
<keyword evidence="3" id="KW-0378">Hydrolase</keyword>
<dbReference type="InterPro" id="IPR039417">
    <property type="entry name" value="Peptidase_C1A_papain-like"/>
</dbReference>
<accession>A0ABD2QNS9</accession>
<dbReference type="PROSITE" id="PS00640">
    <property type="entry name" value="THIOL_PROTEASE_ASN"/>
    <property type="match status" value="1"/>
</dbReference>
<dbReference type="InterPro" id="IPR000668">
    <property type="entry name" value="Peptidase_C1A_C"/>
</dbReference>
<dbReference type="GO" id="GO:0008234">
    <property type="term" value="F:cysteine-type peptidase activity"/>
    <property type="evidence" value="ECO:0007669"/>
    <property type="project" value="UniProtKB-KW"/>
</dbReference>
<evidence type="ECO:0000256" key="7">
    <source>
        <dbReference type="SAM" id="SignalP"/>
    </source>
</evidence>
<feature type="signal peptide" evidence="7">
    <location>
        <begin position="1"/>
        <end position="23"/>
    </location>
</feature>
<name>A0ABD2QNS9_9PLAT</name>
<organism evidence="10 11">
    <name type="scientific">Cichlidogyrus casuarinus</name>
    <dbReference type="NCBI Taxonomy" id="1844966"/>
    <lineage>
        <taxon>Eukaryota</taxon>
        <taxon>Metazoa</taxon>
        <taxon>Spiralia</taxon>
        <taxon>Lophotrochozoa</taxon>
        <taxon>Platyhelminthes</taxon>
        <taxon>Monogenea</taxon>
        <taxon>Monopisthocotylea</taxon>
        <taxon>Dactylogyridea</taxon>
        <taxon>Ancyrocephalidae</taxon>
        <taxon>Cichlidogyrus</taxon>
    </lineage>
</organism>
<dbReference type="EMBL" id="JBJKFK010000008">
    <property type="protein sequence ID" value="KAL3321154.1"/>
    <property type="molecule type" value="Genomic_DNA"/>
</dbReference>
<keyword evidence="6" id="KW-1015">Disulfide bond</keyword>
<dbReference type="Pfam" id="PF08246">
    <property type="entry name" value="Inhibitor_I29"/>
    <property type="match status" value="1"/>
</dbReference>
<proteinExistence type="inferred from homology"/>